<gene>
    <name evidence="1" type="ORF">C3942_20685</name>
</gene>
<dbReference type="RefSeq" id="WP_104232271.1">
    <property type="nucleotide sequence ID" value="NZ_PSNW01000017.1"/>
</dbReference>
<dbReference type="AlphaFoldDB" id="A0A2S5TAC9"/>
<name>A0A2S5TAC9_9GAMM</name>
<organism evidence="1 2">
    <name type="scientific">Solimonas fluminis</name>
    <dbReference type="NCBI Taxonomy" id="2086571"/>
    <lineage>
        <taxon>Bacteria</taxon>
        <taxon>Pseudomonadati</taxon>
        <taxon>Pseudomonadota</taxon>
        <taxon>Gammaproteobacteria</taxon>
        <taxon>Nevskiales</taxon>
        <taxon>Nevskiaceae</taxon>
        <taxon>Solimonas</taxon>
    </lineage>
</organism>
<proteinExistence type="predicted"/>
<evidence type="ECO:0000313" key="2">
    <source>
        <dbReference type="Proteomes" id="UP000238220"/>
    </source>
</evidence>
<dbReference type="Proteomes" id="UP000238220">
    <property type="component" value="Unassembled WGS sequence"/>
</dbReference>
<evidence type="ECO:0000313" key="1">
    <source>
        <dbReference type="EMBL" id="PPE71960.1"/>
    </source>
</evidence>
<sequence length="139" mass="15979">MNTMQLMPEQALPAYRDFLRQVLSEVVGQMSGEPSLTRLTRAMQVYWDACFARRDQRTAAVQAAEGTRYAEEFEPLGQPFLKLLRAELARIGCPQADELSRDVYLCARNITVEEARTGRREVQNRQSLLFMLRQSALEH</sequence>
<reference evidence="1 2" key="1">
    <citation type="submission" date="2018-02" db="EMBL/GenBank/DDBJ databases">
        <title>Genome sequencing of Solimonas sp. HR-BB.</title>
        <authorList>
            <person name="Lee Y."/>
            <person name="Jeon C.O."/>
        </authorList>
    </citation>
    <scope>NUCLEOTIDE SEQUENCE [LARGE SCALE GENOMIC DNA]</scope>
    <source>
        <strain evidence="1 2">HR-BB</strain>
    </source>
</reference>
<comment type="caution">
    <text evidence="1">The sequence shown here is derived from an EMBL/GenBank/DDBJ whole genome shotgun (WGS) entry which is preliminary data.</text>
</comment>
<protein>
    <submittedName>
        <fullName evidence="1">Uncharacterized protein</fullName>
    </submittedName>
</protein>
<accession>A0A2S5TAC9</accession>
<dbReference type="EMBL" id="PSNW01000017">
    <property type="protein sequence ID" value="PPE71960.1"/>
    <property type="molecule type" value="Genomic_DNA"/>
</dbReference>
<dbReference type="OrthoDB" id="9829903at2"/>
<keyword evidence="2" id="KW-1185">Reference proteome</keyword>